<feature type="chain" id="PRO_5003898129" evidence="1">
    <location>
        <begin position="22"/>
        <end position="136"/>
    </location>
</feature>
<gene>
    <name evidence="2" type="ORF">GPLA_1766</name>
</gene>
<evidence type="ECO:0000313" key="3">
    <source>
        <dbReference type="Proteomes" id="UP000006322"/>
    </source>
</evidence>
<dbReference type="EMBL" id="BAER01000044">
    <property type="protein sequence ID" value="GAC32676.1"/>
    <property type="molecule type" value="Genomic_DNA"/>
</dbReference>
<comment type="caution">
    <text evidence="2">The sequence shown here is derived from an EMBL/GenBank/DDBJ whole genome shotgun (WGS) entry which is preliminary data.</text>
</comment>
<evidence type="ECO:0000313" key="2">
    <source>
        <dbReference type="EMBL" id="GAC32676.1"/>
    </source>
</evidence>
<dbReference type="STRING" id="1129793.GPLA_1766"/>
<organism evidence="2 3">
    <name type="scientific">Paraglaciecola polaris LMG 21857</name>
    <dbReference type="NCBI Taxonomy" id="1129793"/>
    <lineage>
        <taxon>Bacteria</taxon>
        <taxon>Pseudomonadati</taxon>
        <taxon>Pseudomonadota</taxon>
        <taxon>Gammaproteobacteria</taxon>
        <taxon>Alteromonadales</taxon>
        <taxon>Alteromonadaceae</taxon>
        <taxon>Paraglaciecola</taxon>
    </lineage>
</organism>
<protein>
    <submittedName>
        <fullName evidence="2">Uncharacterized protein</fullName>
    </submittedName>
</protein>
<sequence>MTYKLATYLLIAILFASQSFAVNGMNCFTMHDKESVLPMVKMSDGTTYRDAANDPCMMQMSNDEPPMTQGVGMNMDCCEQNSAESCHCPIAACGVFTLMSAQSDFANNLPEDKISDRLFSIPSLFPAKLQRPPING</sequence>
<reference evidence="3" key="1">
    <citation type="journal article" date="2014" name="Environ. Microbiol.">
        <title>Comparative genomics of the marine bacterial genus Glaciecola reveals the high degree of genomic diversity and genomic characteristic for cold adaptation.</title>
        <authorList>
            <person name="Qin Q.L."/>
            <person name="Xie B.B."/>
            <person name="Yu Y."/>
            <person name="Shu Y.L."/>
            <person name="Rong J.C."/>
            <person name="Zhang Y.J."/>
            <person name="Zhao D.L."/>
            <person name="Chen X.L."/>
            <person name="Zhang X.Y."/>
            <person name="Chen B."/>
            <person name="Zhou B.C."/>
            <person name="Zhang Y.Z."/>
        </authorList>
    </citation>
    <scope>NUCLEOTIDE SEQUENCE [LARGE SCALE GENOMIC DNA]</scope>
    <source>
        <strain evidence="3">LMG 21857</strain>
    </source>
</reference>
<evidence type="ECO:0000256" key="1">
    <source>
        <dbReference type="SAM" id="SignalP"/>
    </source>
</evidence>
<dbReference type="Proteomes" id="UP000006322">
    <property type="component" value="Unassembled WGS sequence"/>
</dbReference>
<dbReference type="AlphaFoldDB" id="K6Z935"/>
<dbReference type="RefSeq" id="WP_007104463.1">
    <property type="nucleotide sequence ID" value="NZ_BAER01000044.1"/>
</dbReference>
<name>K6Z935_9ALTE</name>
<proteinExistence type="predicted"/>
<keyword evidence="1" id="KW-0732">Signal</keyword>
<accession>K6Z935</accession>
<keyword evidence="3" id="KW-1185">Reference proteome</keyword>
<feature type="signal peptide" evidence="1">
    <location>
        <begin position="1"/>
        <end position="21"/>
    </location>
</feature>
<dbReference type="OrthoDB" id="6388287at2"/>